<evidence type="ECO:0000313" key="3">
    <source>
        <dbReference type="Proteomes" id="UP001583172"/>
    </source>
</evidence>
<dbReference type="Proteomes" id="UP001583172">
    <property type="component" value="Unassembled WGS sequence"/>
</dbReference>
<keyword evidence="3" id="KW-1185">Reference proteome</keyword>
<comment type="caution">
    <text evidence="2">The sequence shown here is derived from an EMBL/GenBank/DDBJ whole genome shotgun (WGS) entry which is preliminary data.</text>
</comment>
<evidence type="ECO:0000256" key="1">
    <source>
        <dbReference type="SAM" id="MobiDB-lite"/>
    </source>
</evidence>
<organism evidence="2 3">
    <name type="scientific">Humicola insolens</name>
    <name type="common">Soft-rot fungus</name>
    <dbReference type="NCBI Taxonomy" id="85995"/>
    <lineage>
        <taxon>Eukaryota</taxon>
        <taxon>Fungi</taxon>
        <taxon>Dikarya</taxon>
        <taxon>Ascomycota</taxon>
        <taxon>Pezizomycotina</taxon>
        <taxon>Sordariomycetes</taxon>
        <taxon>Sordariomycetidae</taxon>
        <taxon>Sordariales</taxon>
        <taxon>Chaetomiaceae</taxon>
        <taxon>Mycothermus</taxon>
    </lineage>
</organism>
<proteinExistence type="predicted"/>
<evidence type="ECO:0000313" key="2">
    <source>
        <dbReference type="EMBL" id="KAL1839603.1"/>
    </source>
</evidence>
<protein>
    <submittedName>
        <fullName evidence="2">Uncharacterized protein</fullName>
    </submittedName>
</protein>
<sequence length="188" mass="20534">MFGFGFGFFYGSSSSSSSSCSSSSSLDSVASAAAPYGTISSPMDIALRSSSSRRGPDPECAYPSWPRRLSLGEDDSEERATSYIPDDELLFPDVFEDDASSVSSSASPVHSPVGAPVLTEAEILQLHREQLAYQREMRRLLQAEKELRRRAAEQEHQQRRRQGGAKRRTASGPSKRTRAKLPAIAEAE</sequence>
<feature type="compositionally biased region" description="Basic residues" evidence="1">
    <location>
        <begin position="158"/>
        <end position="179"/>
    </location>
</feature>
<feature type="compositionally biased region" description="Basic and acidic residues" evidence="1">
    <location>
        <begin position="148"/>
        <end position="157"/>
    </location>
</feature>
<feature type="region of interest" description="Disordered" evidence="1">
    <location>
        <begin position="148"/>
        <end position="188"/>
    </location>
</feature>
<dbReference type="EMBL" id="JAZGSY010000148">
    <property type="protein sequence ID" value="KAL1839603.1"/>
    <property type="molecule type" value="Genomic_DNA"/>
</dbReference>
<reference evidence="2 3" key="1">
    <citation type="journal article" date="2024" name="Commun. Biol.">
        <title>Comparative genomic analysis of thermophilic fungi reveals convergent evolutionary adaptations and gene losses.</title>
        <authorList>
            <person name="Steindorff A.S."/>
            <person name="Aguilar-Pontes M.V."/>
            <person name="Robinson A.J."/>
            <person name="Andreopoulos B."/>
            <person name="LaButti K."/>
            <person name="Kuo A."/>
            <person name="Mondo S."/>
            <person name="Riley R."/>
            <person name="Otillar R."/>
            <person name="Haridas S."/>
            <person name="Lipzen A."/>
            <person name="Grimwood J."/>
            <person name="Schmutz J."/>
            <person name="Clum A."/>
            <person name="Reid I.D."/>
            <person name="Moisan M.C."/>
            <person name="Butler G."/>
            <person name="Nguyen T.T.M."/>
            <person name="Dewar K."/>
            <person name="Conant G."/>
            <person name="Drula E."/>
            <person name="Henrissat B."/>
            <person name="Hansel C."/>
            <person name="Singer S."/>
            <person name="Hutchinson M.I."/>
            <person name="de Vries R.P."/>
            <person name="Natvig D.O."/>
            <person name="Powell A.J."/>
            <person name="Tsang A."/>
            <person name="Grigoriev I.V."/>
        </authorList>
    </citation>
    <scope>NUCLEOTIDE SEQUENCE [LARGE SCALE GENOMIC DNA]</scope>
    <source>
        <strain evidence="2 3">CBS 620.91</strain>
    </source>
</reference>
<feature type="region of interest" description="Disordered" evidence="1">
    <location>
        <begin position="47"/>
        <end position="85"/>
    </location>
</feature>
<accession>A0ABR3VCN0</accession>
<gene>
    <name evidence="2" type="ORF">VTJ49DRAFT_1306</name>
</gene>
<name>A0ABR3VCN0_HUMIN</name>